<accession>A0AAV9PM35</accession>
<dbReference type="AlphaFoldDB" id="A0AAV9PM35"/>
<organism evidence="1 2">
    <name type="scientific">Saxophila tyrrhenica</name>
    <dbReference type="NCBI Taxonomy" id="1690608"/>
    <lineage>
        <taxon>Eukaryota</taxon>
        <taxon>Fungi</taxon>
        <taxon>Dikarya</taxon>
        <taxon>Ascomycota</taxon>
        <taxon>Pezizomycotina</taxon>
        <taxon>Dothideomycetes</taxon>
        <taxon>Dothideomycetidae</taxon>
        <taxon>Mycosphaerellales</taxon>
        <taxon>Extremaceae</taxon>
        <taxon>Saxophila</taxon>
    </lineage>
</organism>
<keyword evidence="2" id="KW-1185">Reference proteome</keyword>
<dbReference type="EMBL" id="JAVRRT010000002">
    <property type="protein sequence ID" value="KAK5174725.1"/>
    <property type="molecule type" value="Genomic_DNA"/>
</dbReference>
<proteinExistence type="predicted"/>
<evidence type="ECO:0000313" key="2">
    <source>
        <dbReference type="Proteomes" id="UP001337655"/>
    </source>
</evidence>
<sequence>MNPDCPYLAHDCELVRSLRHRKLDTIWSEASTAKLPPRVLGFKYDDTDRPAIDGWALADQLDEVAVNYGSFYDVD</sequence>
<reference evidence="1 2" key="1">
    <citation type="submission" date="2023-08" db="EMBL/GenBank/DDBJ databases">
        <title>Black Yeasts Isolated from many extreme environments.</title>
        <authorList>
            <person name="Coleine C."/>
            <person name="Stajich J.E."/>
            <person name="Selbmann L."/>
        </authorList>
    </citation>
    <scope>NUCLEOTIDE SEQUENCE [LARGE SCALE GENOMIC DNA]</scope>
    <source>
        <strain evidence="1 2">CCFEE 5935</strain>
    </source>
</reference>
<gene>
    <name evidence="1" type="ORF">LTR77_001807</name>
</gene>
<dbReference type="GeneID" id="89923154"/>
<comment type="caution">
    <text evidence="1">The sequence shown here is derived from an EMBL/GenBank/DDBJ whole genome shotgun (WGS) entry which is preliminary data.</text>
</comment>
<dbReference type="RefSeq" id="XP_064663394.1">
    <property type="nucleotide sequence ID" value="XM_064799067.1"/>
</dbReference>
<evidence type="ECO:0000313" key="1">
    <source>
        <dbReference type="EMBL" id="KAK5174725.1"/>
    </source>
</evidence>
<name>A0AAV9PM35_9PEZI</name>
<dbReference type="Proteomes" id="UP001337655">
    <property type="component" value="Unassembled WGS sequence"/>
</dbReference>
<protein>
    <submittedName>
        <fullName evidence="1">Uncharacterized protein</fullName>
    </submittedName>
</protein>